<comment type="caution">
    <text evidence="2">The sequence shown here is derived from an EMBL/GenBank/DDBJ whole genome shotgun (WGS) entry which is preliminary data.</text>
</comment>
<dbReference type="Pfam" id="PF25019">
    <property type="entry name" value="LRR_R13L1-DRL21"/>
    <property type="match status" value="1"/>
</dbReference>
<dbReference type="Gramene" id="OE9A061381T1">
    <property type="protein sequence ID" value="OE9A061381C1"/>
    <property type="gene ID" value="OE9A061381"/>
</dbReference>
<dbReference type="Gene3D" id="3.80.10.10">
    <property type="entry name" value="Ribonuclease Inhibitor"/>
    <property type="match status" value="1"/>
</dbReference>
<protein>
    <recommendedName>
        <fullName evidence="1">R13L1/DRL21-like LRR repeat region domain-containing protein</fullName>
    </recommendedName>
</protein>
<organism evidence="2 3">
    <name type="scientific">Olea europaea subsp. europaea</name>
    <dbReference type="NCBI Taxonomy" id="158383"/>
    <lineage>
        <taxon>Eukaryota</taxon>
        <taxon>Viridiplantae</taxon>
        <taxon>Streptophyta</taxon>
        <taxon>Embryophyta</taxon>
        <taxon>Tracheophyta</taxon>
        <taxon>Spermatophyta</taxon>
        <taxon>Magnoliopsida</taxon>
        <taxon>eudicotyledons</taxon>
        <taxon>Gunneridae</taxon>
        <taxon>Pentapetalae</taxon>
        <taxon>asterids</taxon>
        <taxon>lamiids</taxon>
        <taxon>Lamiales</taxon>
        <taxon>Oleaceae</taxon>
        <taxon>Oleeae</taxon>
        <taxon>Olea</taxon>
    </lineage>
</organism>
<evidence type="ECO:0000259" key="1">
    <source>
        <dbReference type="Pfam" id="PF25019"/>
    </source>
</evidence>
<feature type="domain" description="R13L1/DRL21-like LRR repeat region" evidence="1">
    <location>
        <begin position="54"/>
        <end position="103"/>
    </location>
</feature>
<dbReference type="AlphaFoldDB" id="A0A8S0SWQ3"/>
<dbReference type="SUPFAM" id="SSF52058">
    <property type="entry name" value="L domain-like"/>
    <property type="match status" value="1"/>
</dbReference>
<keyword evidence="3" id="KW-1185">Reference proteome</keyword>
<evidence type="ECO:0000313" key="3">
    <source>
        <dbReference type="Proteomes" id="UP000594638"/>
    </source>
</evidence>
<dbReference type="InterPro" id="IPR056789">
    <property type="entry name" value="LRR_R13L1-DRL21"/>
</dbReference>
<dbReference type="InterPro" id="IPR032675">
    <property type="entry name" value="LRR_dom_sf"/>
</dbReference>
<sequence>MQWLPEKLCDLSNLRHLYFCPTYNHFQMPPKIGKLSHLQTLPFFIVGDKEDCRIEELGFLKNLTGKLDIGNLELVNGMEEAKKADLVGKPKIYELRLNNNGALQNKEEFLKMAVNQLAAAVVTEVAGDA</sequence>
<dbReference type="Proteomes" id="UP000594638">
    <property type="component" value="Unassembled WGS sequence"/>
</dbReference>
<proteinExistence type="predicted"/>
<dbReference type="PANTHER" id="PTHR47186:SF3">
    <property type="entry name" value="OS09G0267800 PROTEIN"/>
    <property type="match status" value="1"/>
</dbReference>
<dbReference type="OrthoDB" id="1935327at2759"/>
<accession>A0A8S0SWQ3</accession>
<evidence type="ECO:0000313" key="2">
    <source>
        <dbReference type="EMBL" id="CAA2997698.1"/>
    </source>
</evidence>
<reference evidence="2 3" key="1">
    <citation type="submission" date="2019-12" db="EMBL/GenBank/DDBJ databases">
        <authorList>
            <person name="Alioto T."/>
            <person name="Alioto T."/>
            <person name="Gomez Garrido J."/>
        </authorList>
    </citation>
    <scope>NUCLEOTIDE SEQUENCE [LARGE SCALE GENOMIC DNA]</scope>
</reference>
<dbReference type="PANTHER" id="PTHR47186">
    <property type="entry name" value="LEUCINE-RICH REPEAT-CONTAINING PROTEIN 57"/>
    <property type="match status" value="1"/>
</dbReference>
<dbReference type="EMBL" id="CACTIH010005564">
    <property type="protein sequence ID" value="CAA2997698.1"/>
    <property type="molecule type" value="Genomic_DNA"/>
</dbReference>
<gene>
    <name evidence="2" type="ORF">OLEA9_A061381</name>
</gene>
<name>A0A8S0SWQ3_OLEEU</name>